<keyword evidence="4" id="KW-0238">DNA-binding</keyword>
<dbReference type="EMBL" id="JACEGD010000060">
    <property type="protein sequence ID" value="MBH5391867.1"/>
    <property type="molecule type" value="Genomic_DNA"/>
</dbReference>
<dbReference type="Gene3D" id="3.40.190.290">
    <property type="match status" value="1"/>
</dbReference>
<gene>
    <name evidence="8" type="ORF">H1B27_37205</name>
</gene>
<proteinExistence type="inferred from homology"/>
<name>A0ABS0PEY4_9BRAD</name>
<evidence type="ECO:0000313" key="9">
    <source>
        <dbReference type="Proteomes" id="UP001194539"/>
    </source>
</evidence>
<dbReference type="InterPro" id="IPR005119">
    <property type="entry name" value="LysR_subst-bd"/>
</dbReference>
<keyword evidence="5" id="KW-0010">Activator</keyword>
<dbReference type="Pfam" id="PF00126">
    <property type="entry name" value="HTH_1"/>
    <property type="match status" value="1"/>
</dbReference>
<accession>A0ABS0PEY4</accession>
<dbReference type="SUPFAM" id="SSF46785">
    <property type="entry name" value="Winged helix' DNA-binding domain"/>
    <property type="match status" value="1"/>
</dbReference>
<evidence type="ECO:0000259" key="7">
    <source>
        <dbReference type="PROSITE" id="PS50931"/>
    </source>
</evidence>
<dbReference type="PANTHER" id="PTHR30293:SF0">
    <property type="entry name" value="NITROGEN ASSIMILATION REGULATORY PROTEIN NAC"/>
    <property type="match status" value="1"/>
</dbReference>
<evidence type="ECO:0000313" key="8">
    <source>
        <dbReference type="EMBL" id="MBH5391867.1"/>
    </source>
</evidence>
<dbReference type="Proteomes" id="UP001194539">
    <property type="component" value="Unassembled WGS sequence"/>
</dbReference>
<dbReference type="Pfam" id="PF03466">
    <property type="entry name" value="LysR_substrate"/>
    <property type="match status" value="1"/>
</dbReference>
<evidence type="ECO:0000256" key="1">
    <source>
        <dbReference type="ARBA" id="ARBA00003502"/>
    </source>
</evidence>
<comment type="function">
    <text evidence="1">NodD regulates the expression of the nodABCFE genes which encode other nodulation proteins. NodD is also a negative regulator of its own expression. Binds flavonoids as inducers.</text>
</comment>
<evidence type="ECO:0000256" key="3">
    <source>
        <dbReference type="ARBA" id="ARBA00023015"/>
    </source>
</evidence>
<dbReference type="InterPro" id="IPR036390">
    <property type="entry name" value="WH_DNA-bd_sf"/>
</dbReference>
<keyword evidence="3" id="KW-0805">Transcription regulation</keyword>
<dbReference type="InterPro" id="IPR000847">
    <property type="entry name" value="LysR_HTH_N"/>
</dbReference>
<keyword evidence="9" id="KW-1185">Reference proteome</keyword>
<sequence>MDLRQLRYFAAIYEQGGLSRAAEQCSVAVSALSHHLSNLEADYRTELFTRESRGMFPTAAGERLYVHAKSILKAVAAAEDDLRHARTEIAGEVSVVMAQSAIKAVGIDLFNRVVDEFPNLRLAIAESLSGSTLSYLMSNDVDIALAYNPPGDPSLRSIPLLEEEMVLVGTTPIIGNTDEPITFSEMVKLPLMLPRHGIVPKALIDDARLSKRLEGRARFQIDSLAALGPLLASGSACALTTKLAMQHYIAEGHVRSRRVIEPELWRMLFMCEKTERPSTFATEKVRQLIMEVVHSAIVRGRWEAKFLGALPQPTLNW</sequence>
<keyword evidence="6" id="KW-0804">Transcription</keyword>
<dbReference type="InterPro" id="IPR036388">
    <property type="entry name" value="WH-like_DNA-bd_sf"/>
</dbReference>
<protein>
    <submittedName>
        <fullName evidence="8">LysR family transcriptional regulator</fullName>
    </submittedName>
</protein>
<evidence type="ECO:0000256" key="5">
    <source>
        <dbReference type="ARBA" id="ARBA00023159"/>
    </source>
</evidence>
<dbReference type="PROSITE" id="PS50931">
    <property type="entry name" value="HTH_LYSR"/>
    <property type="match status" value="1"/>
</dbReference>
<organism evidence="8 9">
    <name type="scientific">Bradyrhizobium diversitatis</name>
    <dbReference type="NCBI Taxonomy" id="2755406"/>
    <lineage>
        <taxon>Bacteria</taxon>
        <taxon>Pseudomonadati</taxon>
        <taxon>Pseudomonadota</taxon>
        <taxon>Alphaproteobacteria</taxon>
        <taxon>Hyphomicrobiales</taxon>
        <taxon>Nitrobacteraceae</taxon>
        <taxon>Bradyrhizobium</taxon>
    </lineage>
</organism>
<feature type="domain" description="HTH lysR-type" evidence="7">
    <location>
        <begin position="1"/>
        <end position="58"/>
    </location>
</feature>
<evidence type="ECO:0000256" key="4">
    <source>
        <dbReference type="ARBA" id="ARBA00023125"/>
    </source>
</evidence>
<dbReference type="PANTHER" id="PTHR30293">
    <property type="entry name" value="TRANSCRIPTIONAL REGULATORY PROTEIN NAC-RELATED"/>
    <property type="match status" value="1"/>
</dbReference>
<comment type="caution">
    <text evidence="8">The sequence shown here is derived from an EMBL/GenBank/DDBJ whole genome shotgun (WGS) entry which is preliminary data.</text>
</comment>
<dbReference type="Gene3D" id="1.10.10.10">
    <property type="entry name" value="Winged helix-like DNA-binding domain superfamily/Winged helix DNA-binding domain"/>
    <property type="match status" value="1"/>
</dbReference>
<reference evidence="8 9" key="1">
    <citation type="submission" date="2020-07" db="EMBL/GenBank/DDBJ databases">
        <title>Bradyrhizobium diversity isolated from nodules of indigenous legumes of Western Australia.</title>
        <authorList>
            <person name="Klepa M.S."/>
        </authorList>
    </citation>
    <scope>NUCLEOTIDE SEQUENCE [LARGE SCALE GENOMIC DNA]</scope>
    <source>
        <strain evidence="8 9">CNPSo 4019</strain>
    </source>
</reference>
<evidence type="ECO:0000256" key="6">
    <source>
        <dbReference type="ARBA" id="ARBA00023163"/>
    </source>
</evidence>
<comment type="similarity">
    <text evidence="2">Belongs to the LysR transcriptional regulatory family.</text>
</comment>
<evidence type="ECO:0000256" key="2">
    <source>
        <dbReference type="ARBA" id="ARBA00009437"/>
    </source>
</evidence>
<dbReference type="SUPFAM" id="SSF53850">
    <property type="entry name" value="Periplasmic binding protein-like II"/>
    <property type="match status" value="1"/>
</dbReference>
<dbReference type="RefSeq" id="WP_197969455.1">
    <property type="nucleotide sequence ID" value="NZ_JACEGD010000060.1"/>
</dbReference>